<evidence type="ECO:0000256" key="4">
    <source>
        <dbReference type="HAMAP-Rule" id="MF_00298"/>
    </source>
</evidence>
<dbReference type="GO" id="GO:0006753">
    <property type="term" value="P:nucleoside phosphate metabolic process"/>
    <property type="evidence" value="ECO:0007669"/>
    <property type="project" value="TreeGrafter"/>
</dbReference>
<proteinExistence type="inferred from homology"/>
<dbReference type="PANTHER" id="PTHR11839:SF22">
    <property type="entry name" value="NUDIX HYDROLASE 26, CHLOROPLASTIC"/>
    <property type="match status" value="1"/>
</dbReference>
<feature type="short sequence motif" description="Nudix box" evidence="4">
    <location>
        <begin position="53"/>
        <end position="74"/>
    </location>
</feature>
<dbReference type="HAMAP" id="MF_00298">
    <property type="entry name" value="Nudix_RppH"/>
    <property type="match status" value="1"/>
</dbReference>
<evidence type="ECO:0000313" key="7">
    <source>
        <dbReference type="Proteomes" id="UP000199048"/>
    </source>
</evidence>
<keyword evidence="7" id="KW-1185">Reference proteome</keyword>
<dbReference type="PRINTS" id="PR00502">
    <property type="entry name" value="NUDIXFAMILY"/>
</dbReference>
<comment type="cofactor">
    <cofactor evidence="4">
        <name>a divalent metal cation</name>
        <dbReference type="ChEBI" id="CHEBI:60240"/>
    </cofactor>
</comment>
<dbReference type="EMBL" id="FOTK01000008">
    <property type="protein sequence ID" value="SFL66597.1"/>
    <property type="molecule type" value="Genomic_DNA"/>
</dbReference>
<comment type="cofactor">
    <cofactor evidence="1">
        <name>Mn(2+)</name>
        <dbReference type="ChEBI" id="CHEBI:29035"/>
    </cofactor>
</comment>
<dbReference type="PANTHER" id="PTHR11839">
    <property type="entry name" value="UDP/ADP-SUGAR PYROPHOSPHATASE"/>
    <property type="match status" value="1"/>
</dbReference>
<dbReference type="GO" id="GO:0019693">
    <property type="term" value="P:ribose phosphate metabolic process"/>
    <property type="evidence" value="ECO:0007669"/>
    <property type="project" value="TreeGrafter"/>
</dbReference>
<dbReference type="InterPro" id="IPR015797">
    <property type="entry name" value="NUDIX_hydrolase-like_dom_sf"/>
</dbReference>
<dbReference type="RefSeq" id="WP_092039665.1">
    <property type="nucleotide sequence ID" value="NZ_FOTK01000008.1"/>
</dbReference>
<dbReference type="AlphaFoldDB" id="A0A1I4JK59"/>
<reference evidence="7" key="1">
    <citation type="submission" date="2016-10" db="EMBL/GenBank/DDBJ databases">
        <authorList>
            <person name="Varghese N."/>
            <person name="Submissions S."/>
        </authorList>
    </citation>
    <scope>NUCLEOTIDE SEQUENCE [LARGE SCALE GENOMIC DNA]</scope>
    <source>
        <strain evidence="7">BL36</strain>
    </source>
</reference>
<comment type="similarity">
    <text evidence="4">Belongs to the Nudix hydrolase family. RppH subfamily.</text>
</comment>
<sequence length="185" mass="20425">MTTDSDPGAAPPYRPCVGVALIAPSGGVFVGRRMKDAGPEHVAGPYMWQMPQGGIDPGEDPEAAARRELFEETNVPPDAIRLLGEIPDWLAYDLPPAVMKQAWKGRYRGQTQKWFAYGFLGSEELIDVLSPGGGAHKAEFDAWRWARFSELPDLIVPFKRPVYERVVEAFAGLESWADEARAARP</sequence>
<accession>A0A1I4JK59</accession>
<comment type="function">
    <text evidence="4">Accelerates the degradation of transcripts by removing pyrophosphate from the 5'-end of triphosphorylated RNA, leading to a more labile monophosphorylated state that can stimulate subsequent ribonuclease cleavage.</text>
</comment>
<evidence type="ECO:0000256" key="2">
    <source>
        <dbReference type="ARBA" id="ARBA00001946"/>
    </source>
</evidence>
<dbReference type="InterPro" id="IPR000086">
    <property type="entry name" value="NUDIX_hydrolase_dom"/>
</dbReference>
<dbReference type="CDD" id="cd03671">
    <property type="entry name" value="NUDIX_Ap4A_hydrolase_plant_like"/>
    <property type="match status" value="1"/>
</dbReference>
<evidence type="ECO:0000313" key="6">
    <source>
        <dbReference type="EMBL" id="SFL66597.1"/>
    </source>
</evidence>
<dbReference type="InterPro" id="IPR020476">
    <property type="entry name" value="Nudix_hydrolase"/>
</dbReference>
<dbReference type="InterPro" id="IPR022927">
    <property type="entry name" value="RppH"/>
</dbReference>
<comment type="cofactor">
    <cofactor evidence="2">
        <name>Mg(2+)</name>
        <dbReference type="ChEBI" id="CHEBI:18420"/>
    </cofactor>
</comment>
<dbReference type="OrthoDB" id="9816040at2"/>
<dbReference type="GO" id="GO:0034432">
    <property type="term" value="F:bis(5'-adenosyl)-pentaphosphatase activity"/>
    <property type="evidence" value="ECO:0007669"/>
    <property type="project" value="TreeGrafter"/>
</dbReference>
<evidence type="ECO:0000256" key="1">
    <source>
        <dbReference type="ARBA" id="ARBA00001936"/>
    </source>
</evidence>
<name>A0A1I4JK59_9HYPH</name>
<dbReference type="EC" id="3.6.1.-" evidence="4"/>
<dbReference type="InterPro" id="IPR020084">
    <property type="entry name" value="NUDIX_hydrolase_CS"/>
</dbReference>
<dbReference type="SUPFAM" id="SSF55811">
    <property type="entry name" value="Nudix"/>
    <property type="match status" value="1"/>
</dbReference>
<evidence type="ECO:0000259" key="5">
    <source>
        <dbReference type="PROSITE" id="PS51462"/>
    </source>
</evidence>
<dbReference type="Pfam" id="PF00293">
    <property type="entry name" value="NUDIX"/>
    <property type="match status" value="1"/>
</dbReference>
<dbReference type="NCBIfam" id="NF001938">
    <property type="entry name" value="PRK00714.1-5"/>
    <property type="match status" value="1"/>
</dbReference>
<evidence type="ECO:0000256" key="3">
    <source>
        <dbReference type="ARBA" id="ARBA00022801"/>
    </source>
</evidence>
<dbReference type="Proteomes" id="UP000199048">
    <property type="component" value="Unassembled WGS sequence"/>
</dbReference>
<protein>
    <recommendedName>
        <fullName evidence="4">RNA pyrophosphohydrolase</fullName>
        <ecNumber evidence="4">3.6.1.-</ecNumber>
    </recommendedName>
    <alternativeName>
        <fullName evidence="4">(Di)nucleoside polyphosphate hydrolase</fullName>
    </alternativeName>
</protein>
<dbReference type="PROSITE" id="PS51462">
    <property type="entry name" value="NUDIX"/>
    <property type="match status" value="1"/>
</dbReference>
<organism evidence="6 7">
    <name type="scientific">Methylobacterium pseudosasicola</name>
    <dbReference type="NCBI Taxonomy" id="582667"/>
    <lineage>
        <taxon>Bacteria</taxon>
        <taxon>Pseudomonadati</taxon>
        <taxon>Pseudomonadota</taxon>
        <taxon>Alphaproteobacteria</taxon>
        <taxon>Hyphomicrobiales</taxon>
        <taxon>Methylobacteriaceae</taxon>
        <taxon>Methylobacterium</taxon>
    </lineage>
</organism>
<dbReference type="PROSITE" id="PS00893">
    <property type="entry name" value="NUDIX_BOX"/>
    <property type="match status" value="1"/>
</dbReference>
<dbReference type="Gene3D" id="3.90.79.10">
    <property type="entry name" value="Nucleoside Triphosphate Pyrophosphohydrolase"/>
    <property type="match status" value="1"/>
</dbReference>
<feature type="domain" description="Nudix hydrolase" evidence="5">
    <location>
        <begin position="12"/>
        <end position="168"/>
    </location>
</feature>
<keyword evidence="3 4" id="KW-0378">Hydrolase</keyword>
<dbReference type="GO" id="GO:0008893">
    <property type="term" value="F:guanosine-3',5'-bis(diphosphate) 3'-diphosphatase activity"/>
    <property type="evidence" value="ECO:0007669"/>
    <property type="project" value="TreeGrafter"/>
</dbReference>
<dbReference type="STRING" id="582667.SAMN05192568_100885"/>
<gene>
    <name evidence="4" type="primary">rppH</name>
    <name evidence="4" type="synonym">nudH</name>
    <name evidence="6" type="ORF">SAMN05192568_100885</name>
</gene>